<comment type="caution">
    <text evidence="1">The sequence shown here is derived from an EMBL/GenBank/DDBJ whole genome shotgun (WGS) entry which is preliminary data.</text>
</comment>
<keyword evidence="2" id="KW-1185">Reference proteome</keyword>
<dbReference type="Proteomes" id="UP001344906">
    <property type="component" value="Unassembled WGS sequence"/>
</dbReference>
<sequence length="307" mass="34604">MLSQIWLMAKEIGIRAVATRNESVSLLYSANVLYITSNGTLEGGPFDVLSVNSDRLKRMRCWVKQNRSHVILRIFSQHLACTSRQIQPDKASRVRMARIFEIEGVVARSEVKNATGKGVIKPPCDHGLPLLVLRLTHDERKAPIRKCYQATTYLRLRINTPGDDIPRIAHNQLQCTGGHVKLVDVMTSRVVFVHRYQDVIGGVRDRGEETHLYTIKRRQISYHTSLQVHSVQMPVLIATLILEIQEMHVVCYPEVVPHPSIGVARHGVAFPLSNGLYPDIHHVVYGSQIGHSCSIKGNLWIGFARMT</sequence>
<accession>A0ABQ6FGX2</accession>
<evidence type="ECO:0000313" key="1">
    <source>
        <dbReference type="EMBL" id="GLV53213.1"/>
    </source>
</evidence>
<proteinExistence type="predicted"/>
<evidence type="ECO:0000313" key="2">
    <source>
        <dbReference type="Proteomes" id="UP001344906"/>
    </source>
</evidence>
<protein>
    <submittedName>
        <fullName evidence="1">Uncharacterized protein</fullName>
    </submittedName>
</protein>
<reference evidence="1 2" key="1">
    <citation type="submission" date="2023-02" db="EMBL/GenBank/DDBJ databases">
        <title>Dictyobacter halimunensis sp. nov., a new member of the class Ktedonobacteria from forest soil in a geothermal area.</title>
        <authorList>
            <person name="Rachmania M.K."/>
            <person name="Ningsih F."/>
            <person name="Sakai Y."/>
            <person name="Yabe S."/>
            <person name="Yokota A."/>
            <person name="Sjamsuridzal W."/>
        </authorList>
    </citation>
    <scope>NUCLEOTIDE SEQUENCE [LARGE SCALE GENOMIC DNA]</scope>
    <source>
        <strain evidence="1 2">S3.2.2.5</strain>
    </source>
</reference>
<organism evidence="1 2">
    <name type="scientific">Dictyobacter halimunensis</name>
    <dbReference type="NCBI Taxonomy" id="3026934"/>
    <lineage>
        <taxon>Bacteria</taxon>
        <taxon>Bacillati</taxon>
        <taxon>Chloroflexota</taxon>
        <taxon>Ktedonobacteria</taxon>
        <taxon>Ktedonobacterales</taxon>
        <taxon>Dictyobacteraceae</taxon>
        <taxon>Dictyobacter</taxon>
    </lineage>
</organism>
<name>A0ABQ6FGX2_9CHLR</name>
<dbReference type="EMBL" id="BSRI01000001">
    <property type="protein sequence ID" value="GLV53213.1"/>
    <property type="molecule type" value="Genomic_DNA"/>
</dbReference>
<gene>
    <name evidence="1" type="ORF">KDH_00680</name>
</gene>